<dbReference type="Proteomes" id="UP000295506">
    <property type="component" value="Unassembled WGS sequence"/>
</dbReference>
<reference evidence="2 4" key="1">
    <citation type="journal article" date="2016" name="Front. Microbiol.">
        <title>Genome Sequence of the Piezophilic, Mesophilic Sulfate-Reducing Bacterium Desulfovibrio indicus J2T.</title>
        <authorList>
            <person name="Cao J."/>
            <person name="Maignien L."/>
            <person name="Shao Z."/>
            <person name="Alain K."/>
            <person name="Jebbar M."/>
        </authorList>
    </citation>
    <scope>NUCLEOTIDE SEQUENCE [LARGE SCALE GENOMIC DNA]</scope>
    <source>
        <strain evidence="2 4">J2</strain>
    </source>
</reference>
<dbReference type="AlphaFoldDB" id="A0A126QP32"/>
<evidence type="ECO:0000313" key="2">
    <source>
        <dbReference type="EMBL" id="AMK11516.1"/>
    </source>
</evidence>
<dbReference type="InterPro" id="IPR017932">
    <property type="entry name" value="GATase_2_dom"/>
</dbReference>
<protein>
    <submittedName>
        <fullName evidence="2">Glutamate synthase</fullName>
    </submittedName>
</protein>
<gene>
    <name evidence="2" type="ORF">AWY79_10500</name>
    <name evidence="3" type="ORF">EDC59_103215</name>
</gene>
<dbReference type="RefSeq" id="WP_066803365.1">
    <property type="nucleotide sequence ID" value="NZ_CP014206.1"/>
</dbReference>
<dbReference type="KEGG" id="dej:AWY79_10500"/>
<sequence length="378" mass="42300">MCRLFALTSRDPVSPMRAIDALNVMKEGHDGSGVGLFLSGLGGPWEELKEYPILSGIFTEDGLVQVFDYMAKKGFQSKFSVTFKPDIEPPVGTPKRGTYASIAYKVPDDWKGLTKEQADRNLVQTRLNLRAMGEEGGDIMVFSFWPDTIMIKEVGDPLAIAEYLKLDREELYARHILAQGRQNTNYAINLYACHPFFIEGISTMTNGENTAFVPIREYLMSRGVTGYQGYQSDSEVFTHIAHFATRKLGLDISSYKHVITPMNDEEMADHPDREFLVSLKRSCRKLIIDGPNCVIGCLPDGSMFMAQDRKKLRPGVVGGNPELGIYGFSSEICGLNAAIPDRDRTKDFQPMHLDTAIVGPDCREVLQCSQKDPLRLRH</sequence>
<evidence type="ECO:0000313" key="5">
    <source>
        <dbReference type="Proteomes" id="UP000295506"/>
    </source>
</evidence>
<evidence type="ECO:0000313" key="4">
    <source>
        <dbReference type="Proteomes" id="UP000055611"/>
    </source>
</evidence>
<feature type="domain" description="Glutamine amidotransferase type-2" evidence="1">
    <location>
        <begin position="2"/>
        <end position="359"/>
    </location>
</feature>
<dbReference type="OrthoDB" id="9770094at2"/>
<dbReference type="Gene3D" id="3.60.20.10">
    <property type="entry name" value="Glutamine Phosphoribosylpyrophosphate, subunit 1, domain 1"/>
    <property type="match status" value="1"/>
</dbReference>
<proteinExistence type="predicted"/>
<reference evidence="3 5" key="2">
    <citation type="submission" date="2019-03" db="EMBL/GenBank/DDBJ databases">
        <title>Genomic Encyclopedia of Type Strains, Phase IV (KMG-IV): sequencing the most valuable type-strain genomes for metagenomic binning, comparative biology and taxonomic classification.</title>
        <authorList>
            <person name="Goeker M."/>
        </authorList>
    </citation>
    <scope>NUCLEOTIDE SEQUENCE [LARGE SCALE GENOMIC DNA]</scope>
    <source>
        <strain evidence="3 5">DSM 101483</strain>
    </source>
</reference>
<evidence type="ECO:0000313" key="3">
    <source>
        <dbReference type="EMBL" id="TDT89917.1"/>
    </source>
</evidence>
<accession>A0A126QP32</accession>
<evidence type="ECO:0000259" key="1">
    <source>
        <dbReference type="PROSITE" id="PS51278"/>
    </source>
</evidence>
<name>A0A126QP32_9BACT</name>
<dbReference type="PROSITE" id="PS51278">
    <property type="entry name" value="GATASE_TYPE_2"/>
    <property type="match status" value="1"/>
</dbReference>
<dbReference type="InterPro" id="IPR029055">
    <property type="entry name" value="Ntn_hydrolases_N"/>
</dbReference>
<dbReference type="EMBL" id="CP014206">
    <property type="protein sequence ID" value="AMK11516.1"/>
    <property type="molecule type" value="Genomic_DNA"/>
</dbReference>
<dbReference type="EMBL" id="SOBK01000003">
    <property type="protein sequence ID" value="TDT89917.1"/>
    <property type="molecule type" value="Genomic_DNA"/>
</dbReference>
<keyword evidence="4" id="KW-1185">Reference proteome</keyword>
<organism evidence="3 5">
    <name type="scientific">Pseudodesulfovibrio indicus</name>
    <dbReference type="NCBI Taxonomy" id="1716143"/>
    <lineage>
        <taxon>Bacteria</taxon>
        <taxon>Pseudomonadati</taxon>
        <taxon>Thermodesulfobacteriota</taxon>
        <taxon>Desulfovibrionia</taxon>
        <taxon>Desulfovibrionales</taxon>
        <taxon>Desulfovibrionaceae</taxon>
    </lineage>
</organism>
<dbReference type="Proteomes" id="UP000055611">
    <property type="component" value="Chromosome"/>
</dbReference>
<dbReference type="SUPFAM" id="SSF56235">
    <property type="entry name" value="N-terminal nucleophile aminohydrolases (Ntn hydrolases)"/>
    <property type="match status" value="1"/>
</dbReference>